<evidence type="ECO:0000256" key="2">
    <source>
        <dbReference type="ARBA" id="ARBA00022737"/>
    </source>
</evidence>
<dbReference type="PANTHER" id="PTHR46156:SF1">
    <property type="entry name" value="ZINC FINGER CCCH DOMAIN-CONTAINING PROTEIN 3"/>
    <property type="match status" value="1"/>
</dbReference>
<feature type="region of interest" description="Disordered" evidence="6">
    <location>
        <begin position="17"/>
        <end position="116"/>
    </location>
</feature>
<protein>
    <submittedName>
        <fullName evidence="8">Zinc finger CCCH domain-containing protein</fullName>
    </submittedName>
</protein>
<accession>A0A2K3PZF1</accession>
<evidence type="ECO:0000256" key="4">
    <source>
        <dbReference type="ARBA" id="ARBA00022833"/>
    </source>
</evidence>
<reference evidence="8 9" key="1">
    <citation type="submission" date="2017-08" db="EMBL/GenBank/DDBJ databases">
        <title>Harnessing the power of phylogenomics to disentangle the directionality and signatures of interkingdom host jumping in the parasitic fungal genus Tolypocladium.</title>
        <authorList>
            <person name="Quandt C.A."/>
            <person name="Patterson W."/>
            <person name="Spatafora J.W."/>
        </authorList>
    </citation>
    <scope>NUCLEOTIDE SEQUENCE [LARGE SCALE GENOMIC DNA]</scope>
    <source>
        <strain evidence="8 9">CBS 113982</strain>
    </source>
</reference>
<evidence type="ECO:0000259" key="7">
    <source>
        <dbReference type="PROSITE" id="PS50103"/>
    </source>
</evidence>
<dbReference type="PROSITE" id="PS50103">
    <property type="entry name" value="ZF_C3H1"/>
    <property type="match status" value="4"/>
</dbReference>
<feature type="compositionally biased region" description="Polar residues" evidence="6">
    <location>
        <begin position="87"/>
        <end position="113"/>
    </location>
</feature>
<feature type="domain" description="C3H1-type" evidence="7">
    <location>
        <begin position="269"/>
        <end position="296"/>
    </location>
</feature>
<dbReference type="GO" id="GO:0005634">
    <property type="term" value="C:nucleus"/>
    <property type="evidence" value="ECO:0007669"/>
    <property type="project" value="TreeGrafter"/>
</dbReference>
<dbReference type="SMART" id="SM00356">
    <property type="entry name" value="ZnF_C3H1"/>
    <property type="match status" value="5"/>
</dbReference>
<dbReference type="FunFam" id="4.10.1000.10:FF:000022">
    <property type="entry name" value="Zinc finger CCCH domain-containing protein 7"/>
    <property type="match status" value="1"/>
</dbReference>
<evidence type="ECO:0000313" key="8">
    <source>
        <dbReference type="EMBL" id="PNY20661.1"/>
    </source>
</evidence>
<dbReference type="SUPFAM" id="SSF90229">
    <property type="entry name" value="CCCH zinc finger"/>
    <property type="match status" value="3"/>
</dbReference>
<feature type="zinc finger region" description="C3H1-type" evidence="5">
    <location>
        <begin position="324"/>
        <end position="350"/>
    </location>
</feature>
<feature type="region of interest" description="Disordered" evidence="6">
    <location>
        <begin position="405"/>
        <end position="457"/>
    </location>
</feature>
<keyword evidence="9" id="KW-1185">Reference proteome</keyword>
<evidence type="ECO:0000256" key="3">
    <source>
        <dbReference type="ARBA" id="ARBA00022771"/>
    </source>
</evidence>
<keyword evidence="3 5" id="KW-0863">Zinc-finger</keyword>
<dbReference type="PANTHER" id="PTHR46156">
    <property type="entry name" value="CCCH ZINGC FINGER"/>
    <property type="match status" value="1"/>
</dbReference>
<feature type="compositionally biased region" description="Polar residues" evidence="6">
    <location>
        <begin position="25"/>
        <end position="35"/>
    </location>
</feature>
<dbReference type="InterPro" id="IPR000571">
    <property type="entry name" value="Znf_CCCH"/>
</dbReference>
<evidence type="ECO:0000313" key="9">
    <source>
        <dbReference type="Proteomes" id="UP000236621"/>
    </source>
</evidence>
<sequence>MSDEDKELLARIGQLAGQINRHKSQQAGSAPTTHSAPYRRTFVAKPGYRGVVNSSKDNTYRHASAGYPRAGYRGGRAPAPHRHRTLHLNNSKTASEADSSNDGTASDNTNWVSRNDRHRQLINANVYEKEAQNRTKAIEETRQRKLRHQRFREKSRFNDFLRHQTPASDVAANPESRANRNEIMIEGIRFRVMDGGKKLAKVMGELAAPNKHILNLNFADPDSPADDLHSAPATPKSATVAGVTFHRTKTGNLVANRVVQDHRGSGVVKKDEPCKVFSTTGSCPKGPSCRYQHDPTKVAVCKAFLKDGKCAHGESCDLSHELTAERAPNCLHFAKGHCANPDCHYTHSRAAPGAPVCEAFGFRGYCEKGEACTERHVFECPDFSNTGSCRNKRCKLLHRERASVLRTNAKADEEMEDVSSGDEPPDSDDVDSDEVAEFIDANSDDSDFEKDMDFIPV</sequence>
<evidence type="ECO:0000256" key="1">
    <source>
        <dbReference type="ARBA" id="ARBA00022723"/>
    </source>
</evidence>
<feature type="compositionally biased region" description="Low complexity" evidence="6">
    <location>
        <begin position="65"/>
        <end position="78"/>
    </location>
</feature>
<dbReference type="InterPro" id="IPR036855">
    <property type="entry name" value="Znf_CCCH_sf"/>
</dbReference>
<dbReference type="OrthoDB" id="410307at2759"/>
<dbReference type="Pfam" id="PF00642">
    <property type="entry name" value="zf-CCCH"/>
    <property type="match status" value="1"/>
</dbReference>
<feature type="compositionally biased region" description="Acidic residues" evidence="6">
    <location>
        <begin position="413"/>
        <end position="448"/>
    </location>
</feature>
<evidence type="ECO:0000256" key="6">
    <source>
        <dbReference type="SAM" id="MobiDB-lite"/>
    </source>
</evidence>
<keyword evidence="1 5" id="KW-0479">Metal-binding</keyword>
<evidence type="ECO:0000256" key="5">
    <source>
        <dbReference type="PROSITE-ProRule" id="PRU00723"/>
    </source>
</evidence>
<feature type="domain" description="C3H1-type" evidence="7">
    <location>
        <begin position="300"/>
        <end position="323"/>
    </location>
</feature>
<gene>
    <name evidence="8" type="ORF">TCAP_07342</name>
</gene>
<feature type="domain" description="C3H1-type" evidence="7">
    <location>
        <begin position="324"/>
        <end position="350"/>
    </location>
</feature>
<dbReference type="STRING" id="45235.A0A2K3PZF1"/>
<feature type="zinc finger region" description="C3H1-type" evidence="5">
    <location>
        <begin position="269"/>
        <end position="296"/>
    </location>
</feature>
<dbReference type="Proteomes" id="UP000236621">
    <property type="component" value="Unassembled WGS sequence"/>
</dbReference>
<organism evidence="8 9">
    <name type="scientific">Tolypocladium capitatum</name>
    <dbReference type="NCBI Taxonomy" id="45235"/>
    <lineage>
        <taxon>Eukaryota</taxon>
        <taxon>Fungi</taxon>
        <taxon>Dikarya</taxon>
        <taxon>Ascomycota</taxon>
        <taxon>Pezizomycotina</taxon>
        <taxon>Sordariomycetes</taxon>
        <taxon>Hypocreomycetidae</taxon>
        <taxon>Hypocreales</taxon>
        <taxon>Ophiocordycipitaceae</taxon>
        <taxon>Tolypocladium</taxon>
    </lineage>
</organism>
<proteinExistence type="predicted"/>
<name>A0A2K3PZF1_9HYPO</name>
<dbReference type="Gene3D" id="4.10.1000.10">
    <property type="entry name" value="Zinc finger, CCCH-type"/>
    <property type="match status" value="2"/>
</dbReference>
<keyword evidence="4 5" id="KW-0862">Zinc</keyword>
<dbReference type="Gene3D" id="6.10.250.3220">
    <property type="match status" value="1"/>
</dbReference>
<comment type="caution">
    <text evidence="8">The sequence shown here is derived from an EMBL/GenBank/DDBJ whole genome shotgun (WGS) entry which is preliminary data.</text>
</comment>
<dbReference type="GO" id="GO:0008270">
    <property type="term" value="F:zinc ion binding"/>
    <property type="evidence" value="ECO:0007669"/>
    <property type="project" value="UniProtKB-KW"/>
</dbReference>
<feature type="zinc finger region" description="C3H1-type" evidence="5">
    <location>
        <begin position="300"/>
        <end position="323"/>
    </location>
</feature>
<feature type="zinc finger region" description="C3H1-type" evidence="5">
    <location>
        <begin position="351"/>
        <end position="379"/>
    </location>
</feature>
<dbReference type="AlphaFoldDB" id="A0A2K3PZF1"/>
<feature type="domain" description="C3H1-type" evidence="7">
    <location>
        <begin position="351"/>
        <end position="379"/>
    </location>
</feature>
<keyword evidence="2" id="KW-0677">Repeat</keyword>
<dbReference type="FunFam" id="4.10.1000.10:FF:000035">
    <property type="entry name" value="CCCH zinc finger protein, variant"/>
    <property type="match status" value="1"/>
</dbReference>
<dbReference type="EMBL" id="NRSZ01001265">
    <property type="protein sequence ID" value="PNY20661.1"/>
    <property type="molecule type" value="Genomic_DNA"/>
</dbReference>